<dbReference type="GO" id="GO:0004129">
    <property type="term" value="F:cytochrome-c oxidase activity"/>
    <property type="evidence" value="ECO:0007669"/>
    <property type="project" value="InterPro"/>
</dbReference>
<comment type="caution">
    <text evidence="3">The sequence shown here is derived from an EMBL/GenBank/DDBJ whole genome shotgun (WGS) entry which is preliminary data.</text>
</comment>
<feature type="transmembrane region" description="Helical" evidence="1">
    <location>
        <begin position="115"/>
        <end position="140"/>
    </location>
</feature>
<keyword evidence="1" id="KW-0472">Membrane</keyword>
<keyword evidence="4" id="KW-1185">Reference proteome</keyword>
<dbReference type="Proteomes" id="UP000287447">
    <property type="component" value="Unassembled WGS sequence"/>
</dbReference>
<feature type="domain" description="Cytochrome oxidase subunit I profile" evidence="2">
    <location>
        <begin position="1"/>
        <end position="155"/>
    </location>
</feature>
<sequence length="155" mass="17482">MHLLGGFGITSLFISANIPVAVLLGSDGQNGIFLDTSYVVASFHTLIAQLLVIFILAAITWVQDRFHAMRFPRISRWLFWPFFTSIAALNSNDLILQLTMSQPHRYIDYADGFELYNQISLVSAYTALMAMVAILALAIWSAYARWRFGKIESSR</sequence>
<dbReference type="OrthoDB" id="7853260at2"/>
<accession>A0A3S2W721</accession>
<evidence type="ECO:0000313" key="4">
    <source>
        <dbReference type="Proteomes" id="UP000287447"/>
    </source>
</evidence>
<keyword evidence="1" id="KW-0812">Transmembrane</keyword>
<dbReference type="InterPro" id="IPR023616">
    <property type="entry name" value="Cyt_c_oxase-like_su1_dom"/>
</dbReference>
<keyword evidence="1" id="KW-1133">Transmembrane helix</keyword>
<dbReference type="Gene3D" id="1.20.210.10">
    <property type="entry name" value="Cytochrome c oxidase-like, subunit I domain"/>
    <property type="match status" value="1"/>
</dbReference>
<dbReference type="SUPFAM" id="SSF81442">
    <property type="entry name" value="Cytochrome c oxidase subunit I-like"/>
    <property type="match status" value="1"/>
</dbReference>
<dbReference type="RefSeq" id="WP_127764214.1">
    <property type="nucleotide sequence ID" value="NZ_SADE01000001.1"/>
</dbReference>
<dbReference type="AlphaFoldDB" id="A0A3S2W721"/>
<evidence type="ECO:0000259" key="2">
    <source>
        <dbReference type="PROSITE" id="PS50855"/>
    </source>
</evidence>
<feature type="transmembrane region" description="Helical" evidence="1">
    <location>
        <begin position="41"/>
        <end position="62"/>
    </location>
</feature>
<reference evidence="4" key="1">
    <citation type="submission" date="2019-01" db="EMBL/GenBank/DDBJ databases">
        <title>Gri0909 isolated from a small marine red alga.</title>
        <authorList>
            <person name="Kim J."/>
            <person name="Jeong S.E."/>
            <person name="Jeon C.O."/>
        </authorList>
    </citation>
    <scope>NUCLEOTIDE SEQUENCE [LARGE SCALE GENOMIC DNA]</scope>
    <source>
        <strain evidence="4">Gri0909</strain>
    </source>
</reference>
<proteinExistence type="predicted"/>
<organism evidence="3 4">
    <name type="scientific">Hwanghaeella grinnelliae</name>
    <dbReference type="NCBI Taxonomy" id="2500179"/>
    <lineage>
        <taxon>Bacteria</taxon>
        <taxon>Pseudomonadati</taxon>
        <taxon>Pseudomonadota</taxon>
        <taxon>Alphaproteobacteria</taxon>
        <taxon>Rhodospirillales</taxon>
        <taxon>Rhodospirillaceae</taxon>
        <taxon>Hwanghaeella</taxon>
    </lineage>
</organism>
<evidence type="ECO:0000313" key="3">
    <source>
        <dbReference type="EMBL" id="RVU38843.1"/>
    </source>
</evidence>
<dbReference type="EMBL" id="SADE01000001">
    <property type="protein sequence ID" value="RVU38843.1"/>
    <property type="molecule type" value="Genomic_DNA"/>
</dbReference>
<evidence type="ECO:0000256" key="1">
    <source>
        <dbReference type="SAM" id="Phobius"/>
    </source>
</evidence>
<dbReference type="InterPro" id="IPR036927">
    <property type="entry name" value="Cyt_c_oxase-like_su1_sf"/>
</dbReference>
<feature type="transmembrane region" description="Helical" evidence="1">
    <location>
        <begin position="74"/>
        <end position="95"/>
    </location>
</feature>
<protein>
    <recommendedName>
        <fullName evidence="2">Cytochrome oxidase subunit I profile domain-containing protein</fullName>
    </recommendedName>
</protein>
<gene>
    <name evidence="3" type="ORF">EOI86_06140</name>
</gene>
<dbReference type="PROSITE" id="PS50855">
    <property type="entry name" value="COX1"/>
    <property type="match status" value="1"/>
</dbReference>
<name>A0A3S2W721_9PROT</name>